<gene>
    <name evidence="2" type="ORF">Fot_41865</name>
</gene>
<evidence type="ECO:0000313" key="3">
    <source>
        <dbReference type="Proteomes" id="UP001604277"/>
    </source>
</evidence>
<comment type="caution">
    <text evidence="2">The sequence shown here is derived from an EMBL/GenBank/DDBJ whole genome shotgun (WGS) entry which is preliminary data.</text>
</comment>
<protein>
    <submittedName>
        <fullName evidence="2">Uncharacterized protein</fullName>
    </submittedName>
</protein>
<evidence type="ECO:0000256" key="1">
    <source>
        <dbReference type="SAM" id="MobiDB-lite"/>
    </source>
</evidence>
<name>A0ABD1RLB0_9LAMI</name>
<proteinExistence type="predicted"/>
<dbReference type="Proteomes" id="UP001604277">
    <property type="component" value="Unassembled WGS sequence"/>
</dbReference>
<reference evidence="3" key="1">
    <citation type="submission" date="2024-07" db="EMBL/GenBank/DDBJ databases">
        <title>Two chromosome-level genome assemblies of Korean endemic species Abeliophyllum distichum and Forsythia ovata (Oleaceae).</title>
        <authorList>
            <person name="Jang H."/>
        </authorList>
    </citation>
    <scope>NUCLEOTIDE SEQUENCE [LARGE SCALE GENOMIC DNA]</scope>
</reference>
<evidence type="ECO:0000313" key="2">
    <source>
        <dbReference type="EMBL" id="KAL2488573.1"/>
    </source>
</evidence>
<sequence length="161" mass="18735">MEREFTHQRSPTHSGPTESQKGGPTPLHEGGPTQPLWKRSSLIREVSPIQVLPNHIKEVLPTTGLSQPLWKRDFTHQEGHYRPRDPTSIYHVLPNLHEEKMEKILIKRLMILKNNYTYKNVKLQMKWMMKFLKKNVGISIEQGIPTEAKSKVPQNVEQEVE</sequence>
<accession>A0ABD1RLB0</accession>
<keyword evidence="3" id="KW-1185">Reference proteome</keyword>
<organism evidence="2 3">
    <name type="scientific">Forsythia ovata</name>
    <dbReference type="NCBI Taxonomy" id="205694"/>
    <lineage>
        <taxon>Eukaryota</taxon>
        <taxon>Viridiplantae</taxon>
        <taxon>Streptophyta</taxon>
        <taxon>Embryophyta</taxon>
        <taxon>Tracheophyta</taxon>
        <taxon>Spermatophyta</taxon>
        <taxon>Magnoliopsida</taxon>
        <taxon>eudicotyledons</taxon>
        <taxon>Gunneridae</taxon>
        <taxon>Pentapetalae</taxon>
        <taxon>asterids</taxon>
        <taxon>lamiids</taxon>
        <taxon>Lamiales</taxon>
        <taxon>Oleaceae</taxon>
        <taxon>Forsythieae</taxon>
        <taxon>Forsythia</taxon>
    </lineage>
</organism>
<dbReference type="EMBL" id="JBFOLJ010000012">
    <property type="protein sequence ID" value="KAL2488573.1"/>
    <property type="molecule type" value="Genomic_DNA"/>
</dbReference>
<feature type="compositionally biased region" description="Polar residues" evidence="1">
    <location>
        <begin position="8"/>
        <end position="22"/>
    </location>
</feature>
<dbReference type="AlphaFoldDB" id="A0ABD1RLB0"/>
<feature type="region of interest" description="Disordered" evidence="1">
    <location>
        <begin position="1"/>
        <end position="35"/>
    </location>
</feature>